<keyword evidence="1" id="KW-1133">Transmembrane helix</keyword>
<evidence type="ECO:0000313" key="3">
    <source>
        <dbReference type="Proteomes" id="UP000242188"/>
    </source>
</evidence>
<keyword evidence="1" id="KW-0812">Transmembrane</keyword>
<name>A0A210PVN1_MIZYE</name>
<comment type="caution">
    <text evidence="2">The sequence shown here is derived from an EMBL/GenBank/DDBJ whole genome shotgun (WGS) entry which is preliminary data.</text>
</comment>
<feature type="transmembrane region" description="Helical" evidence="1">
    <location>
        <begin position="201"/>
        <end position="219"/>
    </location>
</feature>
<evidence type="ECO:0000256" key="1">
    <source>
        <dbReference type="SAM" id="Phobius"/>
    </source>
</evidence>
<gene>
    <name evidence="2" type="ORF">KP79_PYT19987</name>
</gene>
<evidence type="ECO:0008006" key="4">
    <source>
        <dbReference type="Google" id="ProtNLM"/>
    </source>
</evidence>
<evidence type="ECO:0000313" key="2">
    <source>
        <dbReference type="EMBL" id="OWF40553.1"/>
    </source>
</evidence>
<organism evidence="2 3">
    <name type="scientific">Mizuhopecten yessoensis</name>
    <name type="common">Japanese scallop</name>
    <name type="synonym">Patinopecten yessoensis</name>
    <dbReference type="NCBI Taxonomy" id="6573"/>
    <lineage>
        <taxon>Eukaryota</taxon>
        <taxon>Metazoa</taxon>
        <taxon>Spiralia</taxon>
        <taxon>Lophotrochozoa</taxon>
        <taxon>Mollusca</taxon>
        <taxon>Bivalvia</taxon>
        <taxon>Autobranchia</taxon>
        <taxon>Pteriomorphia</taxon>
        <taxon>Pectinida</taxon>
        <taxon>Pectinoidea</taxon>
        <taxon>Pectinidae</taxon>
        <taxon>Mizuhopecten</taxon>
    </lineage>
</organism>
<accession>A0A210PVN1</accession>
<sequence length="223" mass="25909">MATTRMYPSDLRYTHDSVSCRFSNGFCLEETFEKILYDEVRMYDLPCLVAMPYQGKWFVVRGNRRLYIYKQLESAGKISKVDVKCVAFESDLFYRQFSTENSGRSLRIRSRPSMEQHLTQIVRTWVSNGQRRKPVYEAMRSIYSNDSFSYPSTVTYEKRVPRSTGSTMSRNTSTYPPYNYHTASTHNDEGTSVVWCCCKCFLAVLMLLMMLLLLAVGSLHSQI</sequence>
<dbReference type="AlphaFoldDB" id="A0A210PVN1"/>
<protein>
    <recommendedName>
        <fullName evidence="4">ParB/Sulfiredoxin domain-containing protein</fullName>
    </recommendedName>
</protein>
<dbReference type="EMBL" id="NEDP02005460">
    <property type="protein sequence ID" value="OWF40553.1"/>
    <property type="molecule type" value="Genomic_DNA"/>
</dbReference>
<proteinExistence type="predicted"/>
<keyword evidence="3" id="KW-1185">Reference proteome</keyword>
<dbReference type="OrthoDB" id="415230at2759"/>
<reference evidence="2 3" key="1">
    <citation type="journal article" date="2017" name="Nat. Ecol. Evol.">
        <title>Scallop genome provides insights into evolution of bilaterian karyotype and development.</title>
        <authorList>
            <person name="Wang S."/>
            <person name="Zhang J."/>
            <person name="Jiao W."/>
            <person name="Li J."/>
            <person name="Xun X."/>
            <person name="Sun Y."/>
            <person name="Guo X."/>
            <person name="Huan P."/>
            <person name="Dong B."/>
            <person name="Zhang L."/>
            <person name="Hu X."/>
            <person name="Sun X."/>
            <person name="Wang J."/>
            <person name="Zhao C."/>
            <person name="Wang Y."/>
            <person name="Wang D."/>
            <person name="Huang X."/>
            <person name="Wang R."/>
            <person name="Lv J."/>
            <person name="Li Y."/>
            <person name="Zhang Z."/>
            <person name="Liu B."/>
            <person name="Lu W."/>
            <person name="Hui Y."/>
            <person name="Liang J."/>
            <person name="Zhou Z."/>
            <person name="Hou R."/>
            <person name="Li X."/>
            <person name="Liu Y."/>
            <person name="Li H."/>
            <person name="Ning X."/>
            <person name="Lin Y."/>
            <person name="Zhao L."/>
            <person name="Xing Q."/>
            <person name="Dou J."/>
            <person name="Li Y."/>
            <person name="Mao J."/>
            <person name="Guo H."/>
            <person name="Dou H."/>
            <person name="Li T."/>
            <person name="Mu C."/>
            <person name="Jiang W."/>
            <person name="Fu Q."/>
            <person name="Fu X."/>
            <person name="Miao Y."/>
            <person name="Liu J."/>
            <person name="Yu Q."/>
            <person name="Li R."/>
            <person name="Liao H."/>
            <person name="Li X."/>
            <person name="Kong Y."/>
            <person name="Jiang Z."/>
            <person name="Chourrout D."/>
            <person name="Li R."/>
            <person name="Bao Z."/>
        </authorList>
    </citation>
    <scope>NUCLEOTIDE SEQUENCE [LARGE SCALE GENOMIC DNA]</scope>
    <source>
        <strain evidence="2 3">PY_sf001</strain>
    </source>
</reference>
<keyword evidence="1" id="KW-0472">Membrane</keyword>
<dbReference type="Proteomes" id="UP000242188">
    <property type="component" value="Unassembled WGS sequence"/>
</dbReference>